<accession>A0A6G9ZCN5</accession>
<evidence type="ECO:0000313" key="2">
    <source>
        <dbReference type="EMBL" id="QIS23379.1"/>
    </source>
</evidence>
<name>A0A6G9ZCN5_9NOCA</name>
<reference evidence="2 3" key="1">
    <citation type="journal article" date="2019" name="ACS Chem. Biol.">
        <title>Identification and Mobilization of a Cryptic Antibiotic Biosynthesis Gene Locus from a Human-Pathogenic Nocardia Isolate.</title>
        <authorList>
            <person name="Herisse M."/>
            <person name="Ishida K."/>
            <person name="Porter J.L."/>
            <person name="Howden B."/>
            <person name="Hertweck C."/>
            <person name="Stinear T.P."/>
            <person name="Pidot S.J."/>
        </authorList>
    </citation>
    <scope>NUCLEOTIDE SEQUENCE [LARGE SCALE GENOMIC DNA]</scope>
    <source>
        <strain evidence="2 3">AUSMDU00012715</strain>
    </source>
</reference>
<feature type="domain" description="Mce/MlaD" evidence="1">
    <location>
        <begin position="43"/>
        <end position="123"/>
    </location>
</feature>
<evidence type="ECO:0000259" key="1">
    <source>
        <dbReference type="Pfam" id="PF02470"/>
    </source>
</evidence>
<proteinExistence type="predicted"/>
<dbReference type="PANTHER" id="PTHR33371:SF4">
    <property type="entry name" value="INTERMEMBRANE PHOSPHOLIPID TRANSPORT SYSTEM BINDING PROTEIN MLAD"/>
    <property type="match status" value="1"/>
</dbReference>
<sequence>MTRRASRGARAGLVVTAAAVTVLGGCTLDPAKIPVPGASPSGPTYRVHIEFANASNLPAQAKVVANGAKVGSLRSVTVVDPSPSAPGHVDAEVEISSATRLPVGTTAQLRQNTILGDIFIELTTAPAAVGAGALIPPGGTVPLSQTKPPLQVEDLLAGLSVFVGGGALHRLQSIIDQTNAALPEQTGETARIFDTLGGDVTDLSAHQDSLDRFLAAFQTDLSAVSDNRNEVDALLSARGAVDIPADVHSLVLTLGIIGSLGVIGHTEAWLAPLLQAGDAAAKAFVPLLLGDNPLDLGAPSNLERLVAWLRDTVIPFAQHGPQVNITGVTVTDSPISADDQVERIVRALRMIGLVR</sequence>
<dbReference type="EMBL" id="CP046173">
    <property type="protein sequence ID" value="QIS23379.1"/>
    <property type="molecule type" value="Genomic_DNA"/>
</dbReference>
<evidence type="ECO:0000313" key="3">
    <source>
        <dbReference type="Proteomes" id="UP000500953"/>
    </source>
</evidence>
<dbReference type="InterPro" id="IPR003399">
    <property type="entry name" value="Mce/MlaD"/>
</dbReference>
<protein>
    <submittedName>
        <fullName evidence="2">MCE family protein</fullName>
    </submittedName>
</protein>
<dbReference type="PANTHER" id="PTHR33371">
    <property type="entry name" value="INTERMEMBRANE PHOSPHOLIPID TRANSPORT SYSTEM BINDING PROTEIN MLAD-RELATED"/>
    <property type="match status" value="1"/>
</dbReference>
<dbReference type="Pfam" id="PF02470">
    <property type="entry name" value="MlaD"/>
    <property type="match status" value="1"/>
</dbReference>
<dbReference type="Proteomes" id="UP000500953">
    <property type="component" value="Chromosome"/>
</dbReference>
<organism evidence="2 3">
    <name type="scientific">Nocardia terpenica</name>
    <dbReference type="NCBI Taxonomy" id="455432"/>
    <lineage>
        <taxon>Bacteria</taxon>
        <taxon>Bacillati</taxon>
        <taxon>Actinomycetota</taxon>
        <taxon>Actinomycetes</taxon>
        <taxon>Mycobacteriales</taxon>
        <taxon>Nocardiaceae</taxon>
        <taxon>Nocardia</taxon>
    </lineage>
</organism>
<dbReference type="RefSeq" id="WP_167490719.1">
    <property type="nucleotide sequence ID" value="NZ_CP046173.1"/>
</dbReference>
<dbReference type="InterPro" id="IPR052336">
    <property type="entry name" value="MlaD_Phospholipid_Transporter"/>
</dbReference>
<dbReference type="PROSITE" id="PS51257">
    <property type="entry name" value="PROKAR_LIPOPROTEIN"/>
    <property type="match status" value="1"/>
</dbReference>
<dbReference type="AlphaFoldDB" id="A0A6G9ZCN5"/>
<gene>
    <name evidence="2" type="ORF">F6W96_38655</name>
</gene>